<comment type="subcellular location">
    <subcellularLocation>
        <location evidence="1">Nucleus</location>
    </subcellularLocation>
</comment>
<evidence type="ECO:0000256" key="1">
    <source>
        <dbReference type="ARBA" id="ARBA00004123"/>
    </source>
</evidence>
<evidence type="ECO:0000313" key="11">
    <source>
        <dbReference type="Proteomes" id="UP000077202"/>
    </source>
</evidence>
<dbReference type="GO" id="GO:0003689">
    <property type="term" value="F:DNA clamp loader activity"/>
    <property type="evidence" value="ECO:0007669"/>
    <property type="project" value="TreeGrafter"/>
</dbReference>
<dbReference type="Proteomes" id="UP000077202">
    <property type="component" value="Unassembled WGS sequence"/>
</dbReference>
<dbReference type="GO" id="GO:0006281">
    <property type="term" value="P:DNA repair"/>
    <property type="evidence" value="ECO:0007669"/>
    <property type="project" value="InterPro"/>
</dbReference>
<dbReference type="Gene3D" id="3.40.50.300">
    <property type="entry name" value="P-loop containing nucleotide triphosphate hydrolases"/>
    <property type="match status" value="1"/>
</dbReference>
<feature type="region of interest" description="Disordered" evidence="9">
    <location>
        <begin position="596"/>
        <end position="660"/>
    </location>
</feature>
<dbReference type="EMBL" id="LVLJ01000095">
    <property type="protein sequence ID" value="OAE35707.1"/>
    <property type="molecule type" value="Genomic_DNA"/>
</dbReference>
<reference evidence="10" key="1">
    <citation type="submission" date="2016-03" db="EMBL/GenBank/DDBJ databases">
        <title>Mechanisms controlling the formation of the plant cell surface in tip-growing cells are functionally conserved among land plants.</title>
        <authorList>
            <person name="Honkanen S."/>
            <person name="Jones V.A."/>
            <person name="Morieri G."/>
            <person name="Champion C."/>
            <person name="Hetherington A.J."/>
            <person name="Kelly S."/>
            <person name="Saint-Marcoux D."/>
            <person name="Proust H."/>
            <person name="Prescott H."/>
            <person name="Dolan L."/>
        </authorList>
    </citation>
    <scope>NUCLEOTIDE SEQUENCE [LARGE SCALE GENOMIC DNA]</scope>
    <source>
        <tissue evidence="10">Whole gametophyte</tissue>
    </source>
</reference>
<evidence type="ECO:0000256" key="8">
    <source>
        <dbReference type="SAM" id="Coils"/>
    </source>
</evidence>
<dbReference type="Gene3D" id="1.10.8.60">
    <property type="match status" value="1"/>
</dbReference>
<gene>
    <name evidence="10" type="ORF">AXG93_1154s1620</name>
</gene>
<keyword evidence="5" id="KW-0067">ATP-binding</keyword>
<evidence type="ECO:0000256" key="7">
    <source>
        <dbReference type="ARBA" id="ARBA00023306"/>
    </source>
</evidence>
<dbReference type="GO" id="GO:0033314">
    <property type="term" value="P:mitotic DNA replication checkpoint signaling"/>
    <property type="evidence" value="ECO:0007669"/>
    <property type="project" value="TreeGrafter"/>
</dbReference>
<evidence type="ECO:0000256" key="9">
    <source>
        <dbReference type="SAM" id="MobiDB-lite"/>
    </source>
</evidence>
<evidence type="ECO:0000256" key="3">
    <source>
        <dbReference type="ARBA" id="ARBA00022741"/>
    </source>
</evidence>
<dbReference type="PANTHER" id="PTHR12172">
    <property type="entry name" value="CELL CYCLE CHECKPOINT PROTEIN RAD17"/>
    <property type="match status" value="1"/>
</dbReference>
<dbReference type="GO" id="GO:0000077">
    <property type="term" value="P:DNA damage checkpoint signaling"/>
    <property type="evidence" value="ECO:0007669"/>
    <property type="project" value="TreeGrafter"/>
</dbReference>
<evidence type="ECO:0008006" key="12">
    <source>
        <dbReference type="Google" id="ProtNLM"/>
    </source>
</evidence>
<sequence length="1542" mass="170517">MHLQSSPPYAHWKRIKSWSSERDDLDGYRRMLEGREDWICEGVEVQIPDTKRAKREKKLSISMSNKILDRKQTVDLVKKVAAENGGRDCTKSGFLLESQLPENALSPQPVSSPPKRSLQLKAPSPIKQPAGQRRRKPQDKKVLIENGSIHGVSEPSKQAACENFFLPASKKRKLQKSIPVEENDFVVTNQGIKRRIEEVPSAGSISVTDVATEIFPNRDEACGLFQQPLEGKRVSSKLLCTSTQISEIGLRAKAALDAKENALRSAGKPIHPIFLKAKASTTKVAISSSDAGVLEPCPPIHVTQWLEDERTQTNWEDSASPPTSPIQRCKEEELIISLVQSGYKLQDHLLISKPRSLNQDNASRLQKDLGTSTLHTTSGVSYVNTCPILSREQSLQDLQEYLQHSSKPERKFAGACVKPFSCDITSSNSVDILKDRLSWYDARHNSLHSDKDKGAFGSQKNMLWTDLYQPKASKEVCGNFTGVELLNTWLHSWREKMTGQVNCPDLSQKKGSTRNHDLDDDRGWFEDESETETDPDEESGLCSTLLVTGPTGCGKSAAIYACAAEQGLTVIEVNGSCCRSGASILQKFGRGGLESQAMGKWSSVEDQTSPLNESSGKEANNSQKMSNHVGKASPQGPRKGKREGKTRGKAAGKNVRHPVGTSSIGRKLFENCIPNGMEENLGMGIEEPETGSAQKKKMTVILFEDVDVQFEEDRGFLTALVQLAKKTKRPMIFTSTSRQPGLPQILEKTRIDFFYPAPEELTVHASMVCIAEGVACSPWMVDRLVGSCHNDIRKVMMALQFWKQDDCPSPKSSLQRNMRASESSFDNFEDPRVRSVGEGREGTRRNLSLSRPFSSGILNLNEKVAPVLSETNAFRQWDADARYLFELDIHHIVLPELFTSNFPCLLSLEVAGKINSAVSELEKLETMAAVKDAKEQGLVIQAKLDAAEAERKALRRAKDALRRASRMKAEVVDGEGPVLAKAESDENKFRLSESPVKNIREARALARTCSPLKLKPKRALLLYNSDDDEEGPEAQVQDDSCLSCISNLFSGGTPVTELHGNQAAPANVGISDDLEDKDVVLDPSFESVSPVIRKRILQDLEDGVSRSTMLRTEINLNIEIDSEEVNVVTGSCPDEVERLSPLCQISSTATISETASRENIGLDRRHSVTGSTRRDVDLVLDVDHVGNPIVGVLTKIVDASQPEVLVEKTKPTAENIVFDVDLNLVPCVVDNEVVEYEAVNNDVNINYSDGGQKRHAGNAVTGSDVDPKAIGAYREDRSRSCDVENVMPVAKSRGFDVERSVSPFIESGIKLSDQLEAGEEVRCRYINPVEEAWRTMRDDRQALRDRLGPIQPNINITDALATVLDVISASQTISIVSSESWKNARTNFKDTLNGLVEGNIGHCCLWECGQEIASQFVRAGLQKLSTSLLVSPPREARIPVVLGILSAAKDVPAVGKCMVTCNDMKSMYNSANLLKVIDSTYSKEETARHLKRQERLEEIITTRLLPRGRMTGSSRLEYSAYLARMSQSEEQRRTQTFSESRR</sequence>
<feature type="compositionally biased region" description="Polar residues" evidence="9">
    <location>
        <begin position="604"/>
        <end position="626"/>
    </location>
</feature>
<dbReference type="InterPro" id="IPR004582">
    <property type="entry name" value="Checkpoint_prot_Rad17_Rad24"/>
</dbReference>
<dbReference type="SUPFAM" id="SSF52540">
    <property type="entry name" value="P-loop containing nucleoside triphosphate hydrolases"/>
    <property type="match status" value="1"/>
</dbReference>
<evidence type="ECO:0000256" key="4">
    <source>
        <dbReference type="ARBA" id="ARBA00022763"/>
    </source>
</evidence>
<comment type="caution">
    <text evidence="10">The sequence shown here is derived from an EMBL/GenBank/DDBJ whole genome shotgun (WGS) entry which is preliminary data.</text>
</comment>
<protein>
    <recommendedName>
        <fullName evidence="12">AAA+ ATPase domain-containing protein</fullName>
    </recommendedName>
</protein>
<proteinExistence type="inferred from homology"/>
<dbReference type="GO" id="GO:0005634">
    <property type="term" value="C:nucleus"/>
    <property type="evidence" value="ECO:0007669"/>
    <property type="project" value="UniProtKB-SubCell"/>
</dbReference>
<name>A0A176WRG2_MARPO</name>
<keyword evidence="4" id="KW-0227">DNA damage</keyword>
<comment type="similarity">
    <text evidence="2">Belongs to the rad17/RAD24 family.</text>
</comment>
<evidence type="ECO:0000256" key="5">
    <source>
        <dbReference type="ARBA" id="ARBA00022840"/>
    </source>
</evidence>
<dbReference type="PANTHER" id="PTHR12172:SF1">
    <property type="entry name" value="P-LOOP CONTAINING NUCLEOSIDE TRIPHOSPHATE HYDROLASES SUPERFAMILY PROTEIN"/>
    <property type="match status" value="1"/>
</dbReference>
<keyword evidence="7" id="KW-0131">Cell cycle</keyword>
<feature type="compositionally biased region" description="Basic and acidic residues" evidence="9">
    <location>
        <begin position="514"/>
        <end position="525"/>
    </location>
</feature>
<dbReference type="GO" id="GO:0003682">
    <property type="term" value="F:chromatin binding"/>
    <property type="evidence" value="ECO:0007669"/>
    <property type="project" value="TreeGrafter"/>
</dbReference>
<dbReference type="InterPro" id="IPR027417">
    <property type="entry name" value="P-loop_NTPase"/>
</dbReference>
<feature type="region of interest" description="Disordered" evidence="9">
    <location>
        <begin position="103"/>
        <end position="140"/>
    </location>
</feature>
<organism evidence="10 11">
    <name type="scientific">Marchantia polymorpha subsp. ruderalis</name>
    <dbReference type="NCBI Taxonomy" id="1480154"/>
    <lineage>
        <taxon>Eukaryota</taxon>
        <taxon>Viridiplantae</taxon>
        <taxon>Streptophyta</taxon>
        <taxon>Embryophyta</taxon>
        <taxon>Marchantiophyta</taxon>
        <taxon>Marchantiopsida</taxon>
        <taxon>Marchantiidae</taxon>
        <taxon>Marchantiales</taxon>
        <taxon>Marchantiaceae</taxon>
        <taxon>Marchantia</taxon>
    </lineage>
</organism>
<keyword evidence="11" id="KW-1185">Reference proteome</keyword>
<feature type="region of interest" description="Disordered" evidence="9">
    <location>
        <begin position="502"/>
        <end position="541"/>
    </location>
</feature>
<evidence type="ECO:0000313" key="10">
    <source>
        <dbReference type="EMBL" id="OAE35707.1"/>
    </source>
</evidence>
<evidence type="ECO:0000256" key="2">
    <source>
        <dbReference type="ARBA" id="ARBA00006168"/>
    </source>
</evidence>
<keyword evidence="3" id="KW-0547">Nucleotide-binding</keyword>
<feature type="coiled-coil region" evidence="8">
    <location>
        <begin position="930"/>
        <end position="967"/>
    </location>
</feature>
<keyword evidence="6" id="KW-0539">Nucleus</keyword>
<accession>A0A176WRG2</accession>
<dbReference type="GO" id="GO:0005524">
    <property type="term" value="F:ATP binding"/>
    <property type="evidence" value="ECO:0007669"/>
    <property type="project" value="UniProtKB-KW"/>
</dbReference>
<keyword evidence="8" id="KW-0175">Coiled coil</keyword>
<evidence type="ECO:0000256" key="6">
    <source>
        <dbReference type="ARBA" id="ARBA00023242"/>
    </source>
</evidence>
<feature type="compositionally biased region" description="Acidic residues" evidence="9">
    <location>
        <begin position="526"/>
        <end position="539"/>
    </location>
</feature>
<feature type="compositionally biased region" description="Basic residues" evidence="9">
    <location>
        <begin position="638"/>
        <end position="656"/>
    </location>
</feature>